<sequence length="521" mass="52409">MSQPPNPSHEGPSHEDDERRLRPRPLARPSVDPAAASAFGRPRGVDGSFDELSRPGSATGNGNAAGNGTGPVLAPPTPESLAQAFGRPPGTRDVVLQRPDGSDSTAGTATPAGGEDDDPLWASEEDPWRDPGAPAVLGRPAVTGDDTADDTAKPQGAQLSLPELLFGRRVKPVALAMLAVVALLIGAAGGLVGWGVASTGDELTGELNVAEAEAAKERPAGSIAGIAQRVAPAVVSLEVTSGQNGGVGSGVMIDSDGYVLTNHHVVAQASDSDDADITAVFTDGTRASAEVVGTDPKTDLAVIKVNVSNPVVIEVGKSSDLAPGDSVVAVGSPFGLENTVTEGIVSAVDRPVTAPGQNGDANVTYDAIQTDAAINPGNSGGALVDSRGALVGVNSMIRTVGEGEGGSIGLGFAIPVDQAMRIADDLIRDGKVQHADIGVNAASVSAGSSEGAQVQNVRGQGPAAKAGIKEGDVITKVGQRQVRNAAELTVAVREHEVGDTVPVRLVRGGRALTVDVTLGSD</sequence>
<feature type="transmembrane region" description="Helical" evidence="5">
    <location>
        <begin position="173"/>
        <end position="197"/>
    </location>
</feature>
<reference evidence="7 8" key="1">
    <citation type="journal article" date="2019" name="Int. J. Syst. Evol. Microbiol.">
        <title>The Global Catalogue of Microorganisms (GCM) 10K type strain sequencing project: providing services to taxonomists for standard genome sequencing and annotation.</title>
        <authorList>
            <consortium name="The Broad Institute Genomics Platform"/>
            <consortium name="The Broad Institute Genome Sequencing Center for Infectious Disease"/>
            <person name="Wu L."/>
            <person name="Ma J."/>
        </authorList>
    </citation>
    <scope>NUCLEOTIDE SEQUENCE [LARGE SCALE GENOMIC DNA]</scope>
    <source>
        <strain evidence="7 8">JCM 13022</strain>
    </source>
</reference>
<dbReference type="PROSITE" id="PS50106">
    <property type="entry name" value="PDZ"/>
    <property type="match status" value="1"/>
</dbReference>
<dbReference type="EMBL" id="BAAALM010000003">
    <property type="protein sequence ID" value="GAA1194562.1"/>
    <property type="molecule type" value="Genomic_DNA"/>
</dbReference>
<keyword evidence="5" id="KW-0812">Transmembrane</keyword>
<dbReference type="PANTHER" id="PTHR43343:SF3">
    <property type="entry name" value="PROTEASE DO-LIKE 8, CHLOROPLASTIC"/>
    <property type="match status" value="1"/>
</dbReference>
<comment type="caution">
    <text evidence="7">The sequence shown here is derived from an EMBL/GenBank/DDBJ whole genome shotgun (WGS) entry which is preliminary data.</text>
</comment>
<dbReference type="PANTHER" id="PTHR43343">
    <property type="entry name" value="PEPTIDASE S12"/>
    <property type="match status" value="1"/>
</dbReference>
<keyword evidence="3" id="KW-0378">Hydrolase</keyword>
<evidence type="ECO:0000256" key="3">
    <source>
        <dbReference type="ARBA" id="ARBA00022801"/>
    </source>
</evidence>
<protein>
    <submittedName>
        <fullName evidence="7">Trypsin-like peptidase domain-containing protein</fullName>
    </submittedName>
</protein>
<evidence type="ECO:0000313" key="7">
    <source>
        <dbReference type="EMBL" id="GAA1194562.1"/>
    </source>
</evidence>
<evidence type="ECO:0000256" key="2">
    <source>
        <dbReference type="ARBA" id="ARBA00022670"/>
    </source>
</evidence>
<feature type="region of interest" description="Disordered" evidence="4">
    <location>
        <begin position="1"/>
        <end position="155"/>
    </location>
</feature>
<feature type="domain" description="PDZ" evidence="6">
    <location>
        <begin position="426"/>
        <end position="509"/>
    </location>
</feature>
<keyword evidence="8" id="KW-1185">Reference proteome</keyword>
<dbReference type="InterPro" id="IPR001478">
    <property type="entry name" value="PDZ"/>
</dbReference>
<gene>
    <name evidence="7" type="ORF">GCM10009675_06740</name>
</gene>
<name>A0ABN1V4L5_9PSEU</name>
<dbReference type="SUPFAM" id="SSF50494">
    <property type="entry name" value="Trypsin-like serine proteases"/>
    <property type="match status" value="1"/>
</dbReference>
<dbReference type="InterPro" id="IPR009003">
    <property type="entry name" value="Peptidase_S1_PA"/>
</dbReference>
<keyword evidence="5" id="KW-0472">Membrane</keyword>
<evidence type="ECO:0000313" key="8">
    <source>
        <dbReference type="Proteomes" id="UP001500467"/>
    </source>
</evidence>
<dbReference type="InterPro" id="IPR051201">
    <property type="entry name" value="Chloro_Bact_Ser_Proteases"/>
</dbReference>
<evidence type="ECO:0000256" key="5">
    <source>
        <dbReference type="SAM" id="Phobius"/>
    </source>
</evidence>
<dbReference type="Proteomes" id="UP001500467">
    <property type="component" value="Unassembled WGS sequence"/>
</dbReference>
<dbReference type="InterPro" id="IPR001940">
    <property type="entry name" value="Peptidase_S1C"/>
</dbReference>
<keyword evidence="5" id="KW-1133">Transmembrane helix</keyword>
<organism evidence="7 8">
    <name type="scientific">Prauserella alba</name>
    <dbReference type="NCBI Taxonomy" id="176898"/>
    <lineage>
        <taxon>Bacteria</taxon>
        <taxon>Bacillati</taxon>
        <taxon>Actinomycetota</taxon>
        <taxon>Actinomycetes</taxon>
        <taxon>Pseudonocardiales</taxon>
        <taxon>Pseudonocardiaceae</taxon>
        <taxon>Prauserella</taxon>
    </lineage>
</organism>
<feature type="compositionally biased region" description="Acidic residues" evidence="4">
    <location>
        <begin position="114"/>
        <end position="127"/>
    </location>
</feature>
<dbReference type="SMART" id="SM00228">
    <property type="entry name" value="PDZ"/>
    <property type="match status" value="1"/>
</dbReference>
<proteinExistence type="inferred from homology"/>
<evidence type="ECO:0000256" key="4">
    <source>
        <dbReference type="SAM" id="MobiDB-lite"/>
    </source>
</evidence>
<feature type="compositionally biased region" description="Basic and acidic residues" evidence="4">
    <location>
        <begin position="11"/>
        <end position="20"/>
    </location>
</feature>
<evidence type="ECO:0000259" key="6">
    <source>
        <dbReference type="PROSITE" id="PS50106"/>
    </source>
</evidence>
<dbReference type="Gene3D" id="2.30.42.10">
    <property type="match status" value="1"/>
</dbReference>
<dbReference type="Pfam" id="PF13365">
    <property type="entry name" value="Trypsin_2"/>
    <property type="match status" value="1"/>
</dbReference>
<dbReference type="Gene3D" id="2.40.10.10">
    <property type="entry name" value="Trypsin-like serine proteases"/>
    <property type="match status" value="2"/>
</dbReference>
<dbReference type="InterPro" id="IPR036034">
    <property type="entry name" value="PDZ_sf"/>
</dbReference>
<dbReference type="Pfam" id="PF13180">
    <property type="entry name" value="PDZ_2"/>
    <property type="match status" value="1"/>
</dbReference>
<dbReference type="SUPFAM" id="SSF50156">
    <property type="entry name" value="PDZ domain-like"/>
    <property type="match status" value="1"/>
</dbReference>
<keyword evidence="2" id="KW-0645">Protease</keyword>
<dbReference type="InterPro" id="IPR043504">
    <property type="entry name" value="Peptidase_S1_PA_chymotrypsin"/>
</dbReference>
<evidence type="ECO:0000256" key="1">
    <source>
        <dbReference type="ARBA" id="ARBA00010541"/>
    </source>
</evidence>
<comment type="similarity">
    <text evidence="1">Belongs to the peptidase S1C family.</text>
</comment>
<dbReference type="PRINTS" id="PR00834">
    <property type="entry name" value="PROTEASES2C"/>
</dbReference>
<dbReference type="RefSeq" id="WP_253859913.1">
    <property type="nucleotide sequence ID" value="NZ_BAAALM010000003.1"/>
</dbReference>
<accession>A0ABN1V4L5</accession>